<name>A0ABV3Y3H0_9ACTN</name>
<dbReference type="PANTHER" id="PTHR34698:SF2">
    <property type="entry name" value="5-OXOPROLINASE SUBUNIT B"/>
    <property type="match status" value="1"/>
</dbReference>
<dbReference type="Proteomes" id="UP001560267">
    <property type="component" value="Unassembled WGS sequence"/>
</dbReference>
<accession>A0ABV3Y3H0</accession>
<evidence type="ECO:0000256" key="1">
    <source>
        <dbReference type="ARBA" id="ARBA00022741"/>
    </source>
</evidence>
<evidence type="ECO:0000256" key="3">
    <source>
        <dbReference type="ARBA" id="ARBA00022840"/>
    </source>
</evidence>
<dbReference type="Gene3D" id="3.30.1360.40">
    <property type="match status" value="1"/>
</dbReference>
<evidence type="ECO:0000313" key="5">
    <source>
        <dbReference type="EMBL" id="MEX6430096.1"/>
    </source>
</evidence>
<keyword evidence="6" id="KW-1185">Reference proteome</keyword>
<keyword evidence="2 5" id="KW-0378">Hydrolase</keyword>
<proteinExistence type="predicted"/>
<evidence type="ECO:0000313" key="6">
    <source>
        <dbReference type="Proteomes" id="UP001560267"/>
    </source>
</evidence>
<dbReference type="EMBL" id="JBFSHR010000035">
    <property type="protein sequence ID" value="MEX6430096.1"/>
    <property type="molecule type" value="Genomic_DNA"/>
</dbReference>
<dbReference type="GO" id="GO:0016787">
    <property type="term" value="F:hydrolase activity"/>
    <property type="evidence" value="ECO:0007669"/>
    <property type="project" value="UniProtKB-KW"/>
</dbReference>
<evidence type="ECO:0000256" key="2">
    <source>
        <dbReference type="ARBA" id="ARBA00022801"/>
    </source>
</evidence>
<keyword evidence="3" id="KW-0067">ATP-binding</keyword>
<gene>
    <name evidence="5" type="ORF">AB6A68_09640</name>
</gene>
<feature type="domain" description="Carboxyltransferase" evidence="4">
    <location>
        <begin position="1"/>
        <end position="192"/>
    </location>
</feature>
<dbReference type="SMART" id="SM00796">
    <property type="entry name" value="AHS1"/>
    <property type="match status" value="1"/>
</dbReference>
<dbReference type="InterPro" id="IPR010016">
    <property type="entry name" value="PxpB"/>
</dbReference>
<dbReference type="SUPFAM" id="SSF50891">
    <property type="entry name" value="Cyclophilin-like"/>
    <property type="match status" value="1"/>
</dbReference>
<evidence type="ECO:0000259" key="4">
    <source>
        <dbReference type="SMART" id="SM00796"/>
    </source>
</evidence>
<dbReference type="InterPro" id="IPR029000">
    <property type="entry name" value="Cyclophilin-like_dom_sf"/>
</dbReference>
<dbReference type="RefSeq" id="WP_298385742.1">
    <property type="nucleotide sequence ID" value="NZ_JBFSHR010000035.1"/>
</dbReference>
<organism evidence="5 6">
    <name type="scientific">Ferrimicrobium acidiphilum</name>
    <dbReference type="NCBI Taxonomy" id="121039"/>
    <lineage>
        <taxon>Bacteria</taxon>
        <taxon>Bacillati</taxon>
        <taxon>Actinomycetota</taxon>
        <taxon>Acidimicrobiia</taxon>
        <taxon>Acidimicrobiales</taxon>
        <taxon>Acidimicrobiaceae</taxon>
        <taxon>Ferrimicrobium</taxon>
    </lineage>
</organism>
<comment type="caution">
    <text evidence="5">The sequence shown here is derived from an EMBL/GenBank/DDBJ whole genome shotgun (WGS) entry which is preliminary data.</text>
</comment>
<dbReference type="Gene3D" id="2.40.100.10">
    <property type="entry name" value="Cyclophilin-like"/>
    <property type="match status" value="1"/>
</dbReference>
<keyword evidence="1" id="KW-0547">Nucleotide-binding</keyword>
<dbReference type="PANTHER" id="PTHR34698">
    <property type="entry name" value="5-OXOPROLINASE SUBUNIT B"/>
    <property type="match status" value="1"/>
</dbReference>
<dbReference type="Pfam" id="PF02682">
    <property type="entry name" value="CT_C_D"/>
    <property type="match status" value="1"/>
</dbReference>
<dbReference type="InterPro" id="IPR003833">
    <property type="entry name" value="CT_C_D"/>
</dbReference>
<sequence length="205" mass="22249">MKILPVGERALLIELEDLESVLGLYAEIEQRRKGGWHHDIVDVVPAARTILLDGISDPDAAATELTGWKRFRAFPTEGPLVELETIYDGDDLHNVAKICNLSPSELIAAHGGVTFMSAFCGFSPGFTYLSGLPDELQVPRLNNPRPSVPAGAVALADEFCAVYPRSSPGGWQIIGHTETSVWDSSKDPPTLLQPGTRVRFVRATS</sequence>
<reference evidence="5 6" key="1">
    <citation type="submission" date="2024-07" db="EMBL/GenBank/DDBJ databases">
        <title>Draft Genome Sequence of Ferrimicrobium acidiphilum Strain YE2023, Isolated from a Pulp of Bioleach Reactor.</title>
        <authorList>
            <person name="Elkina Y.A."/>
            <person name="Bulaeva A.G."/>
            <person name="Beletsky A.V."/>
            <person name="Mardanov A.V."/>
        </authorList>
    </citation>
    <scope>NUCLEOTIDE SEQUENCE [LARGE SCALE GENOMIC DNA]</scope>
    <source>
        <strain evidence="5 6">YE2023</strain>
    </source>
</reference>
<protein>
    <submittedName>
        <fullName evidence="5">Allophanate hydrolase subunit 1</fullName>
    </submittedName>
</protein>